<feature type="non-terminal residue" evidence="1">
    <location>
        <position position="203"/>
    </location>
</feature>
<proteinExistence type="predicted"/>
<evidence type="ECO:0000313" key="2">
    <source>
        <dbReference type="Proteomes" id="UP000789570"/>
    </source>
</evidence>
<accession>A0A9N9CWW7</accession>
<comment type="caution">
    <text evidence="1">The sequence shown here is derived from an EMBL/GenBank/DDBJ whole genome shotgun (WGS) entry which is preliminary data.</text>
</comment>
<name>A0A9N9CWW7_9GLOM</name>
<dbReference type="Proteomes" id="UP000789570">
    <property type="component" value="Unassembled WGS sequence"/>
</dbReference>
<keyword evidence="2" id="KW-1185">Reference proteome</keyword>
<gene>
    <name evidence="1" type="ORF">FCALED_LOCUS9461</name>
</gene>
<dbReference type="EMBL" id="CAJVPQ010003140">
    <property type="protein sequence ID" value="CAG8619124.1"/>
    <property type="molecule type" value="Genomic_DNA"/>
</dbReference>
<protein>
    <submittedName>
        <fullName evidence="1">17119_t:CDS:1</fullName>
    </submittedName>
</protein>
<dbReference type="AlphaFoldDB" id="A0A9N9CWW7"/>
<sequence length="203" mass="23750">NSTTSERHQQYRNWSQKTAMPLSGRSASYSSTNLQKSLVNWLYTWPDLIAQAQSPSITHFSPYKTKADISESINKETLTNLVIEQCKLLFLHTISKEFKTLYKKTCEYFDNFRHTYNKDIASLAKDLLFIASKVWKQKLNKYLDASDYLEFKKFPSSLKSLETFITESLRIHVKYLMAVQDQKNPSYCEDILAKVKKLDQLTY</sequence>
<organism evidence="1 2">
    <name type="scientific">Funneliformis caledonium</name>
    <dbReference type="NCBI Taxonomy" id="1117310"/>
    <lineage>
        <taxon>Eukaryota</taxon>
        <taxon>Fungi</taxon>
        <taxon>Fungi incertae sedis</taxon>
        <taxon>Mucoromycota</taxon>
        <taxon>Glomeromycotina</taxon>
        <taxon>Glomeromycetes</taxon>
        <taxon>Glomerales</taxon>
        <taxon>Glomeraceae</taxon>
        <taxon>Funneliformis</taxon>
    </lineage>
</organism>
<evidence type="ECO:0000313" key="1">
    <source>
        <dbReference type="EMBL" id="CAG8619124.1"/>
    </source>
</evidence>
<reference evidence="1" key="1">
    <citation type="submission" date="2021-06" db="EMBL/GenBank/DDBJ databases">
        <authorList>
            <person name="Kallberg Y."/>
            <person name="Tangrot J."/>
            <person name="Rosling A."/>
        </authorList>
    </citation>
    <scope>NUCLEOTIDE SEQUENCE</scope>
    <source>
        <strain evidence="1">UK204</strain>
    </source>
</reference>
<dbReference type="OrthoDB" id="2435447at2759"/>